<keyword evidence="3" id="KW-1185">Reference proteome</keyword>
<comment type="caution">
    <text evidence="2">The sequence shown here is derived from an EMBL/GenBank/DDBJ whole genome shotgun (WGS) entry which is preliminary data.</text>
</comment>
<feature type="transmembrane region" description="Helical" evidence="1">
    <location>
        <begin position="166"/>
        <end position="189"/>
    </location>
</feature>
<keyword evidence="1" id="KW-1133">Transmembrane helix</keyword>
<sequence length="377" mass="41657">MSNYLIMDVPRAFHMAQPVDTRPTLRMFKGAWFWVYWVIVVPSVLMMIGTVALPALLLDGTVSVVAALLMVVEILVVVAVVLWLKISRGTPIRMAVLAVLWGGSAAMIMTSTFGAAPMMSLVDKLGWYSLTASFVGAYPEEIMKGLGIWFVLMIGRSWWNRPWHGIVAGMLVGVGFDAVENMIYSLNLAPMNPESDMQGMLQVFGMRTVVGAGLHIIFSGFVGFGIGQALFARTDRRGVPRTKAWRLGQVVLWGAAGFAAHFAFNAMLFSDYPVIQLIWHIGVWLVIVTGLVVLIWRQTKRLKPELDAGLYPAVTLYIKQFAPETRFAGVPLGVSGLPAAWPQPVGQRAPLQPHHQAYVPTTPQHRVPMPSRSDRFR</sequence>
<feature type="transmembrane region" description="Helical" evidence="1">
    <location>
        <begin position="62"/>
        <end position="84"/>
    </location>
</feature>
<feature type="transmembrane region" description="Helical" evidence="1">
    <location>
        <begin position="142"/>
        <end position="159"/>
    </location>
</feature>
<protein>
    <submittedName>
        <fullName evidence="2">Protease PrsW</fullName>
    </submittedName>
</protein>
<dbReference type="OrthoDB" id="9785431at2"/>
<organism evidence="2 3">
    <name type="scientific">Corynebacterium falsenii</name>
    <dbReference type="NCBI Taxonomy" id="108486"/>
    <lineage>
        <taxon>Bacteria</taxon>
        <taxon>Bacillati</taxon>
        <taxon>Actinomycetota</taxon>
        <taxon>Actinomycetes</taxon>
        <taxon>Mycobacteriales</taxon>
        <taxon>Corynebacteriaceae</taxon>
        <taxon>Corynebacterium</taxon>
    </lineage>
</organism>
<feature type="transmembrane region" description="Helical" evidence="1">
    <location>
        <begin position="244"/>
        <end position="264"/>
    </location>
</feature>
<feature type="transmembrane region" description="Helical" evidence="1">
    <location>
        <begin position="209"/>
        <end position="232"/>
    </location>
</feature>
<gene>
    <name evidence="2" type="ORF">D3M95_01855</name>
</gene>
<dbReference type="PANTHER" id="PTHR36844">
    <property type="entry name" value="PROTEASE PRSW"/>
    <property type="match status" value="1"/>
</dbReference>
<dbReference type="Proteomes" id="UP000285278">
    <property type="component" value="Unassembled WGS sequence"/>
</dbReference>
<proteinExistence type="predicted"/>
<keyword evidence="2" id="KW-0378">Hydrolase</keyword>
<keyword evidence="1" id="KW-0472">Membrane</keyword>
<feature type="transmembrane region" description="Helical" evidence="1">
    <location>
        <begin position="96"/>
        <end position="122"/>
    </location>
</feature>
<keyword evidence="1" id="KW-0812">Transmembrane</keyword>
<feature type="transmembrane region" description="Helical" evidence="1">
    <location>
        <begin position="276"/>
        <end position="296"/>
    </location>
</feature>
<dbReference type="GO" id="GO:0008233">
    <property type="term" value="F:peptidase activity"/>
    <property type="evidence" value="ECO:0007669"/>
    <property type="project" value="UniProtKB-KW"/>
</dbReference>
<dbReference type="InterPro" id="IPR026898">
    <property type="entry name" value="PrsW"/>
</dbReference>
<dbReference type="Pfam" id="PF13367">
    <property type="entry name" value="PrsW-protease"/>
    <property type="match status" value="1"/>
</dbReference>
<reference evidence="2 3" key="1">
    <citation type="submission" date="2018-09" db="EMBL/GenBank/DDBJ databases">
        <title>Optimization and identification of Corynebacterium falsenii FN1-14 from fish paste.</title>
        <authorList>
            <person name="Daroonpunt R."/>
            <person name="Tanasupawat S."/>
        </authorList>
    </citation>
    <scope>NUCLEOTIDE SEQUENCE [LARGE SCALE GENOMIC DNA]</scope>
    <source>
        <strain evidence="2 3">FN1-14</strain>
    </source>
</reference>
<keyword evidence="2" id="KW-0645">Protease</keyword>
<evidence type="ECO:0000256" key="1">
    <source>
        <dbReference type="SAM" id="Phobius"/>
    </source>
</evidence>
<dbReference type="GO" id="GO:0006508">
    <property type="term" value="P:proteolysis"/>
    <property type="evidence" value="ECO:0007669"/>
    <property type="project" value="UniProtKB-KW"/>
</dbReference>
<feature type="transmembrane region" description="Helical" evidence="1">
    <location>
        <begin position="31"/>
        <end position="56"/>
    </location>
</feature>
<dbReference type="AlphaFoldDB" id="A0A418Q8Q0"/>
<evidence type="ECO:0000313" key="2">
    <source>
        <dbReference type="EMBL" id="RIX36074.1"/>
    </source>
</evidence>
<dbReference type="PANTHER" id="PTHR36844:SF1">
    <property type="entry name" value="PROTEASE PRSW"/>
    <property type="match status" value="1"/>
</dbReference>
<dbReference type="EMBL" id="QXJK01000002">
    <property type="protein sequence ID" value="RIX36074.1"/>
    <property type="molecule type" value="Genomic_DNA"/>
</dbReference>
<dbReference type="RefSeq" id="WP_119664259.1">
    <property type="nucleotide sequence ID" value="NZ_QXJK01000002.1"/>
</dbReference>
<evidence type="ECO:0000313" key="3">
    <source>
        <dbReference type="Proteomes" id="UP000285278"/>
    </source>
</evidence>
<dbReference type="STRING" id="1451189.CFAL_00525"/>
<name>A0A418Q8Q0_9CORY</name>
<accession>A0A418Q8Q0</accession>